<comment type="caution">
    <text evidence="7">The sequence shown here is derived from an EMBL/GenBank/DDBJ whole genome shotgun (WGS) entry which is preliminary data.</text>
</comment>
<dbReference type="GO" id="GO:0008234">
    <property type="term" value="F:cysteine-type peptidase activity"/>
    <property type="evidence" value="ECO:0007669"/>
    <property type="project" value="InterPro"/>
</dbReference>
<keyword evidence="3" id="KW-0378">Hydrolase</keyword>
<dbReference type="InterPro" id="IPR036047">
    <property type="entry name" value="F-box-like_dom_sf"/>
</dbReference>
<keyword evidence="4" id="KW-0175">Coiled coil</keyword>
<dbReference type="InterPro" id="IPR003653">
    <property type="entry name" value="Peptidase_C48_C"/>
</dbReference>
<dbReference type="EMBL" id="PKPP01000532">
    <property type="protein sequence ID" value="PWA91618.1"/>
    <property type="molecule type" value="Genomic_DNA"/>
</dbReference>
<evidence type="ECO:0000256" key="4">
    <source>
        <dbReference type="SAM" id="Coils"/>
    </source>
</evidence>
<dbReference type="InterPro" id="IPR015410">
    <property type="entry name" value="DUF1985"/>
</dbReference>
<evidence type="ECO:0000256" key="2">
    <source>
        <dbReference type="ARBA" id="ARBA00022670"/>
    </source>
</evidence>
<evidence type="ECO:0000256" key="5">
    <source>
        <dbReference type="SAM" id="Phobius"/>
    </source>
</evidence>
<comment type="similarity">
    <text evidence="1">Belongs to the peptidase C48 family.</text>
</comment>
<dbReference type="AlphaFoldDB" id="A0A2U1Q0R1"/>
<dbReference type="SUPFAM" id="SSF81383">
    <property type="entry name" value="F-box domain"/>
    <property type="match status" value="1"/>
</dbReference>
<dbReference type="Gene3D" id="3.40.395.10">
    <property type="entry name" value="Adenoviral Proteinase, Chain A"/>
    <property type="match status" value="1"/>
</dbReference>
<dbReference type="SUPFAM" id="SSF54001">
    <property type="entry name" value="Cysteine proteinases"/>
    <property type="match status" value="1"/>
</dbReference>
<name>A0A2U1Q0R1_ARTAN</name>
<evidence type="ECO:0000256" key="1">
    <source>
        <dbReference type="ARBA" id="ARBA00005234"/>
    </source>
</evidence>
<dbReference type="Proteomes" id="UP000245207">
    <property type="component" value="Unassembled WGS sequence"/>
</dbReference>
<dbReference type="PANTHER" id="PTHR48449:SF1">
    <property type="entry name" value="DUF1985 DOMAIN-CONTAINING PROTEIN"/>
    <property type="match status" value="1"/>
</dbReference>
<dbReference type="PROSITE" id="PS50600">
    <property type="entry name" value="ULP_PROTEASE"/>
    <property type="match status" value="1"/>
</dbReference>
<dbReference type="Pfam" id="PF02902">
    <property type="entry name" value="Peptidase_C48"/>
    <property type="match status" value="1"/>
</dbReference>
<dbReference type="PANTHER" id="PTHR48449">
    <property type="entry name" value="DUF1985 DOMAIN-CONTAINING PROTEIN"/>
    <property type="match status" value="1"/>
</dbReference>
<keyword evidence="5" id="KW-0472">Membrane</keyword>
<keyword evidence="5" id="KW-1133">Transmembrane helix</keyword>
<dbReference type="CDD" id="cd22249">
    <property type="entry name" value="UDM1_RNF168_RNF169-like"/>
    <property type="match status" value="1"/>
</dbReference>
<dbReference type="InterPro" id="IPR001810">
    <property type="entry name" value="F-box_dom"/>
</dbReference>
<evidence type="ECO:0000313" key="8">
    <source>
        <dbReference type="Proteomes" id="UP000245207"/>
    </source>
</evidence>
<keyword evidence="2" id="KW-0645">Protease</keyword>
<feature type="coiled-coil region" evidence="4">
    <location>
        <begin position="383"/>
        <end position="435"/>
    </location>
</feature>
<dbReference type="Pfam" id="PF00646">
    <property type="entry name" value="F-box"/>
    <property type="match status" value="1"/>
</dbReference>
<sequence>MLDYILQKQGYVDDAHFDMPLIYHVDGRSLHFGRPEFCLITGFRFGKFVRPELYSSGDIKFKGRVFPKKKGVKLSNLDLIGVLEDEELFSKLSDEDAVRVCLLFALEVVFMGRLLNEELDDKFLRLVEDLEAWNSFPWGEHIWRELYNQLLDVVSKHRWEHLKGLEASPKYVPTYTLSGFVWAFKIWILESFETSNNWWKKLQDVIPRGVAWSKKEVFTRSDYGLLFGKDLKIHFDLKATLVEQQSDWYIQSQDFFMDYIPKTRKRRAPDEYDVYLQKLDAARKRGRTETKYLPLVPRIEPSSLITEIGLKDRVIQELNSRVFKLESIIQEKLDFSLSFCHLSPEFREQMNREFFGTVDTLMSNSCSAQKDVDSDDDIAQEYLLQEELMLRNQEEERWKVEEQKLKEMEFLNVLIEEKNRRLEREKMLNEAKERKKYLFAFYKSDHFNRAKADQAKPEKRTQKDGSESLYYWSSKFIEAEKKRTPSNGCPDQDMTQFLKDVKPWVENLSRLNKDIDKVHISNEYDEYLAKPGPLRCIFPWSNEPVRVDRRFWETLVCLDPWKKGWLMDEHIDLWVEYMLQFRRDDANWAMVTGYFVQLLLQDSIPIWYANGDKYKISWADVEQVFMPINEKEKHWLLARFEIRTGIVTFYDSGYQEEKKTGSNDVHEQRPWYLNMRACLQPKNFFHPSKFSIMSDNIPIEVQMNIVRRLPVKRVLQCRTVSKSWKAHIDTLHFTARYGVKVKNVPTLVLCYRQRYRGYMCFLDQNFSLTNVPSNLSYSDLKPVGYSHGVLGFSYGPIVSDFLAVVWNPSIRRSVGAYVPYATQSQEFEKRLLAFGVRPDNLDPIFLKISYPFNPEQHEWSVLLFTFSSREWNTLETQFLPRQSIRLKKASQCVVGGHIFWCGYEKLYANDGGIYKNYMMVSFDLVTHRFQELDIPDQLLVNLPLPFFVSNLRDNIVLSGNINLGDHYVFWIWLLTISGGTIASFQCLLNIPTPCQLKLIGFNPNNDPILEIQNPEGFATTIGLYNIASRTFHNLGIEGDGDSFFIAPYCESIILQTHDDRMAYGLRDLLVLILSVTSVVGQLCMVMSAGLPIVLDQAKVFDKKRINPANYAVTFKNARNIPSQGGLFGDCGVWVCMWLYRLAYGKSLAVDNPVQAALAYRERMADLFFKHKVDSW</sequence>
<feature type="domain" description="Ubiquitin-like protease family profile" evidence="6">
    <location>
        <begin position="518"/>
        <end position="1141"/>
    </location>
</feature>
<dbReference type="Pfam" id="PF09331">
    <property type="entry name" value="DUF1985"/>
    <property type="match status" value="1"/>
</dbReference>
<keyword evidence="5" id="KW-0812">Transmembrane</keyword>
<feature type="transmembrane region" description="Helical" evidence="5">
    <location>
        <begin position="1068"/>
        <end position="1094"/>
    </location>
</feature>
<dbReference type="GO" id="GO:0006508">
    <property type="term" value="P:proteolysis"/>
    <property type="evidence" value="ECO:0007669"/>
    <property type="project" value="UniProtKB-KW"/>
</dbReference>
<dbReference type="SMART" id="SM00256">
    <property type="entry name" value="FBOX"/>
    <property type="match status" value="1"/>
</dbReference>
<evidence type="ECO:0000313" key="7">
    <source>
        <dbReference type="EMBL" id="PWA91618.1"/>
    </source>
</evidence>
<organism evidence="7 8">
    <name type="scientific">Artemisia annua</name>
    <name type="common">Sweet wormwood</name>
    <dbReference type="NCBI Taxonomy" id="35608"/>
    <lineage>
        <taxon>Eukaryota</taxon>
        <taxon>Viridiplantae</taxon>
        <taxon>Streptophyta</taxon>
        <taxon>Embryophyta</taxon>
        <taxon>Tracheophyta</taxon>
        <taxon>Spermatophyta</taxon>
        <taxon>Magnoliopsida</taxon>
        <taxon>eudicotyledons</taxon>
        <taxon>Gunneridae</taxon>
        <taxon>Pentapetalae</taxon>
        <taxon>asterids</taxon>
        <taxon>campanulids</taxon>
        <taxon>Asterales</taxon>
        <taxon>Asteraceae</taxon>
        <taxon>Asteroideae</taxon>
        <taxon>Anthemideae</taxon>
        <taxon>Artemisiinae</taxon>
        <taxon>Artemisia</taxon>
    </lineage>
</organism>
<keyword evidence="8" id="KW-1185">Reference proteome</keyword>
<dbReference type="InterPro" id="IPR038765">
    <property type="entry name" value="Papain-like_cys_pep_sf"/>
</dbReference>
<reference evidence="7 8" key="1">
    <citation type="journal article" date="2018" name="Mol. Plant">
        <title>The genome of Artemisia annua provides insight into the evolution of Asteraceae family and artemisinin biosynthesis.</title>
        <authorList>
            <person name="Shen Q."/>
            <person name="Zhang L."/>
            <person name="Liao Z."/>
            <person name="Wang S."/>
            <person name="Yan T."/>
            <person name="Shi P."/>
            <person name="Liu M."/>
            <person name="Fu X."/>
            <person name="Pan Q."/>
            <person name="Wang Y."/>
            <person name="Lv Z."/>
            <person name="Lu X."/>
            <person name="Zhang F."/>
            <person name="Jiang W."/>
            <person name="Ma Y."/>
            <person name="Chen M."/>
            <person name="Hao X."/>
            <person name="Li L."/>
            <person name="Tang Y."/>
            <person name="Lv G."/>
            <person name="Zhou Y."/>
            <person name="Sun X."/>
            <person name="Brodelius P.E."/>
            <person name="Rose J.K.C."/>
            <person name="Tang K."/>
        </authorList>
    </citation>
    <scope>NUCLEOTIDE SEQUENCE [LARGE SCALE GENOMIC DNA]</scope>
    <source>
        <strain evidence="8">cv. Huhao1</strain>
        <tissue evidence="7">Leaf</tissue>
    </source>
</reference>
<protein>
    <submittedName>
        <fullName evidence="7">F-box domain-containing protein</fullName>
    </submittedName>
</protein>
<evidence type="ECO:0000256" key="3">
    <source>
        <dbReference type="ARBA" id="ARBA00022801"/>
    </source>
</evidence>
<gene>
    <name evidence="7" type="ORF">CTI12_AA089140</name>
</gene>
<accession>A0A2U1Q0R1</accession>
<dbReference type="OrthoDB" id="2095648at2759"/>
<proteinExistence type="inferred from homology"/>
<evidence type="ECO:0000259" key="6">
    <source>
        <dbReference type="PROSITE" id="PS50600"/>
    </source>
</evidence>
<feature type="transmembrane region" description="Helical" evidence="5">
    <location>
        <begin position="967"/>
        <end position="988"/>
    </location>
</feature>